<dbReference type="GO" id="GO:0019546">
    <property type="term" value="P:L-arginine deiminase pathway"/>
    <property type="evidence" value="ECO:0007669"/>
    <property type="project" value="TreeGrafter"/>
</dbReference>
<reference evidence="1" key="1">
    <citation type="journal article" date="2020" name="Biotechnol. Biofuels">
        <title>New insights from the biogas microbiome by comprehensive genome-resolved metagenomics of nearly 1600 species originating from multiple anaerobic digesters.</title>
        <authorList>
            <person name="Campanaro S."/>
            <person name="Treu L."/>
            <person name="Rodriguez-R L.M."/>
            <person name="Kovalovszki A."/>
            <person name="Ziels R.M."/>
            <person name="Maus I."/>
            <person name="Zhu X."/>
            <person name="Kougias P.G."/>
            <person name="Basile A."/>
            <person name="Luo G."/>
            <person name="Schluter A."/>
            <person name="Konstantinidis K.T."/>
            <person name="Angelidaki I."/>
        </authorList>
    </citation>
    <scope>NUCLEOTIDE SEQUENCE</scope>
    <source>
        <strain evidence="1">AS01afH2WH_6</strain>
    </source>
</reference>
<accession>A0A971CXS3</accession>
<gene>
    <name evidence="1" type="ORF">GXW98_01955</name>
</gene>
<name>A0A971CXS3_9BIFI</name>
<protein>
    <recommendedName>
        <fullName evidence="3">Amidinotransferase</fullName>
    </recommendedName>
</protein>
<dbReference type="GO" id="GO:0016990">
    <property type="term" value="F:arginine deiminase activity"/>
    <property type="evidence" value="ECO:0007669"/>
    <property type="project" value="TreeGrafter"/>
</dbReference>
<comment type="caution">
    <text evidence="1">The sequence shown here is derived from an EMBL/GenBank/DDBJ whole genome shotgun (WGS) entry which is preliminary data.</text>
</comment>
<sequence length="309" mass="34373">MATSRIAHTEAKDGKHFMIQISNPSDIAELREVIVGPYKPFNWWNLIWGSLRYPDLASLRYVENNTVKVPDHRIARRQHEQLVQTLVDAGAEVHALPSVPDVDIQLYPRDIAFAVDDTIFLSRSRDPIRQKEQRALESFLPRFSKVERIASGHIEGGDVMVTDDVVFVGLSEATNLQGVSALRECFVHAGIDREIVPIEFSGRGVVHLDTKFTMVGPKLGYIHSPALTPYSRSLIAARFDLIEADAAEARSLMVNTVALAPDRIIIDARAIRLAEALHAHGVEPVPLDFSEVTKFPGGFRCATLPLRRG</sequence>
<dbReference type="EMBL" id="JAAXZR010000008">
    <property type="protein sequence ID" value="NLT79035.1"/>
    <property type="molecule type" value="Genomic_DNA"/>
</dbReference>
<organism evidence="1 2">
    <name type="scientific">Bifidobacterium crudilactis</name>
    <dbReference type="NCBI Taxonomy" id="327277"/>
    <lineage>
        <taxon>Bacteria</taxon>
        <taxon>Bacillati</taxon>
        <taxon>Actinomycetota</taxon>
        <taxon>Actinomycetes</taxon>
        <taxon>Bifidobacteriales</taxon>
        <taxon>Bifidobacteriaceae</taxon>
        <taxon>Bifidobacterium</taxon>
    </lineage>
</organism>
<dbReference type="AlphaFoldDB" id="A0A971CXS3"/>
<dbReference type="Gene3D" id="3.75.10.10">
    <property type="entry name" value="L-arginine/glycine Amidinotransferase, Chain A"/>
    <property type="match status" value="1"/>
</dbReference>
<dbReference type="RefSeq" id="WP_273172621.1">
    <property type="nucleotide sequence ID" value="NZ_JAAXZR010000008.1"/>
</dbReference>
<reference evidence="1" key="2">
    <citation type="submission" date="2020-01" db="EMBL/GenBank/DDBJ databases">
        <authorList>
            <person name="Campanaro S."/>
        </authorList>
    </citation>
    <scope>NUCLEOTIDE SEQUENCE</scope>
    <source>
        <strain evidence="1">AS01afH2WH_6</strain>
    </source>
</reference>
<dbReference type="PANTHER" id="PTHR47271:SF2">
    <property type="entry name" value="ARGININE DEIMINASE"/>
    <property type="match status" value="1"/>
</dbReference>
<evidence type="ECO:0008006" key="3">
    <source>
        <dbReference type="Google" id="ProtNLM"/>
    </source>
</evidence>
<dbReference type="PANTHER" id="PTHR47271">
    <property type="entry name" value="ARGININE DEIMINASE"/>
    <property type="match status" value="1"/>
</dbReference>
<dbReference type="Pfam" id="PF02274">
    <property type="entry name" value="ADI"/>
    <property type="match status" value="2"/>
</dbReference>
<dbReference type="SUPFAM" id="SSF55909">
    <property type="entry name" value="Pentein"/>
    <property type="match status" value="1"/>
</dbReference>
<proteinExistence type="predicted"/>
<dbReference type="Proteomes" id="UP000767327">
    <property type="component" value="Unassembled WGS sequence"/>
</dbReference>
<evidence type="ECO:0000313" key="2">
    <source>
        <dbReference type="Proteomes" id="UP000767327"/>
    </source>
</evidence>
<evidence type="ECO:0000313" key="1">
    <source>
        <dbReference type="EMBL" id="NLT79035.1"/>
    </source>
</evidence>